<reference evidence="3" key="1">
    <citation type="submission" date="2022-10" db="EMBL/GenBank/DDBJ databases">
        <title>The WGS of Solirubrobacter ginsenosidimutans DSM 21036.</title>
        <authorList>
            <person name="Jiang Z."/>
        </authorList>
    </citation>
    <scope>NUCLEOTIDE SEQUENCE</scope>
    <source>
        <strain evidence="3">DSM 21036</strain>
    </source>
</reference>
<dbReference type="AlphaFoldDB" id="A0A9X3N239"/>
<dbReference type="Gene3D" id="2.30.39.10">
    <property type="entry name" value="Alpha-1-antitrypsin, domain 1"/>
    <property type="match status" value="2"/>
</dbReference>
<dbReference type="PANTHER" id="PTHR11461:SF211">
    <property type="entry name" value="GH10112P-RELATED"/>
    <property type="match status" value="1"/>
</dbReference>
<dbReference type="PANTHER" id="PTHR11461">
    <property type="entry name" value="SERINE PROTEASE INHIBITOR, SERPIN"/>
    <property type="match status" value="1"/>
</dbReference>
<dbReference type="InterPro" id="IPR000215">
    <property type="entry name" value="Serpin_fam"/>
</dbReference>
<evidence type="ECO:0000256" key="1">
    <source>
        <dbReference type="RuleBase" id="RU000411"/>
    </source>
</evidence>
<dbReference type="SMART" id="SM00093">
    <property type="entry name" value="SERPIN"/>
    <property type="match status" value="1"/>
</dbReference>
<evidence type="ECO:0000259" key="2">
    <source>
        <dbReference type="SMART" id="SM00093"/>
    </source>
</evidence>
<comment type="caution">
    <text evidence="3">The sequence shown here is derived from an EMBL/GenBank/DDBJ whole genome shotgun (WGS) entry which is preliminary data.</text>
</comment>
<dbReference type="Proteomes" id="UP001149140">
    <property type="component" value="Unassembled WGS sequence"/>
</dbReference>
<dbReference type="Pfam" id="PF00079">
    <property type="entry name" value="Serpin"/>
    <property type="match status" value="1"/>
</dbReference>
<organism evidence="3 4">
    <name type="scientific">Solirubrobacter ginsenosidimutans</name>
    <dbReference type="NCBI Taxonomy" id="490573"/>
    <lineage>
        <taxon>Bacteria</taxon>
        <taxon>Bacillati</taxon>
        <taxon>Actinomycetota</taxon>
        <taxon>Thermoleophilia</taxon>
        <taxon>Solirubrobacterales</taxon>
        <taxon>Solirubrobacteraceae</taxon>
        <taxon>Solirubrobacter</taxon>
    </lineage>
</organism>
<dbReference type="InterPro" id="IPR036186">
    <property type="entry name" value="Serpin_sf"/>
</dbReference>
<gene>
    <name evidence="3" type="ORF">OM076_35380</name>
</gene>
<dbReference type="GO" id="GO:0004867">
    <property type="term" value="F:serine-type endopeptidase inhibitor activity"/>
    <property type="evidence" value="ECO:0007669"/>
    <property type="project" value="InterPro"/>
</dbReference>
<evidence type="ECO:0000313" key="4">
    <source>
        <dbReference type="Proteomes" id="UP001149140"/>
    </source>
</evidence>
<accession>A0A9X3N239</accession>
<dbReference type="SUPFAM" id="SSF56574">
    <property type="entry name" value="Serpins"/>
    <property type="match status" value="1"/>
</dbReference>
<dbReference type="InterPro" id="IPR042185">
    <property type="entry name" value="Serpin_sf_2"/>
</dbReference>
<feature type="domain" description="Serpin" evidence="2">
    <location>
        <begin position="1"/>
        <end position="295"/>
    </location>
</feature>
<proteinExistence type="inferred from homology"/>
<sequence length="300" mass="32190">MELGLALLERLEGDVALSPYGLARALDVIRRGASGATRKALDSVLGDAPPVVDGILSAQAAWLGKSYSAGPKLTLDTGPLDVARINAWSNEKTHGMIPRILEHVSEDEILAVTDAEYLDAKWAAPFEHTRPAPFEGAGEVAMMSVSGSFEHGDGAIRLPYTTGDLRFVAMLGEWRAVEWERGHGVVELPRFTTLSSLDLASPLTALGLGPAFELGYDLEDLVIGPGVKALSRILQRARVDVDEAGTHAAATTVVMARAVSAPMNPFHLIFDRPFTWAVEHAPTGTLLFVGRVLHPIERSD</sequence>
<evidence type="ECO:0000313" key="3">
    <source>
        <dbReference type="EMBL" id="MDA0165605.1"/>
    </source>
</evidence>
<dbReference type="InterPro" id="IPR042178">
    <property type="entry name" value="Serpin_sf_1"/>
</dbReference>
<protein>
    <recommendedName>
        <fullName evidence="2">Serpin domain-containing protein</fullName>
    </recommendedName>
</protein>
<comment type="similarity">
    <text evidence="1">Belongs to the serpin family.</text>
</comment>
<dbReference type="EMBL" id="JAPDOD010000049">
    <property type="protein sequence ID" value="MDA0165605.1"/>
    <property type="molecule type" value="Genomic_DNA"/>
</dbReference>
<dbReference type="GO" id="GO:0005615">
    <property type="term" value="C:extracellular space"/>
    <property type="evidence" value="ECO:0007669"/>
    <property type="project" value="InterPro"/>
</dbReference>
<keyword evidence="4" id="KW-1185">Reference proteome</keyword>
<name>A0A9X3N239_9ACTN</name>
<dbReference type="RefSeq" id="WP_270044866.1">
    <property type="nucleotide sequence ID" value="NZ_JAPDOD010000049.1"/>
</dbReference>
<dbReference type="InterPro" id="IPR023796">
    <property type="entry name" value="Serpin_dom"/>
</dbReference>
<dbReference type="Gene3D" id="3.30.497.10">
    <property type="entry name" value="Antithrombin, subunit I, domain 2"/>
    <property type="match status" value="2"/>
</dbReference>